<feature type="transmembrane region" description="Helical" evidence="1">
    <location>
        <begin position="138"/>
        <end position="159"/>
    </location>
</feature>
<keyword evidence="1" id="KW-0472">Membrane</keyword>
<reference evidence="4" key="1">
    <citation type="submission" date="2016-11" db="EMBL/GenBank/DDBJ databases">
        <authorList>
            <person name="Varghese N."/>
            <person name="Submissions S."/>
        </authorList>
    </citation>
    <scope>NUCLEOTIDE SEQUENCE [LARGE SCALE GENOMIC DNA]</scope>
    <source>
        <strain evidence="4">DSM 100564</strain>
    </source>
</reference>
<gene>
    <name evidence="3" type="ORF">SAMN05444000_11230</name>
</gene>
<dbReference type="SUPFAM" id="SSF103481">
    <property type="entry name" value="Multidrug resistance efflux transporter EmrE"/>
    <property type="match status" value="1"/>
</dbReference>
<dbReference type="EMBL" id="FQZQ01000012">
    <property type="protein sequence ID" value="SHJ71832.1"/>
    <property type="molecule type" value="Genomic_DNA"/>
</dbReference>
<evidence type="ECO:0000259" key="2">
    <source>
        <dbReference type="Pfam" id="PF00892"/>
    </source>
</evidence>
<sequence>MVLGEGISPLGLVAIIVGVGGVLVLSGPMDRSGPMWRRLLSPSAALGLSAGALFGVSAVCYRGATLAVSANDPLLRALVTLAAVTSMQLLTMAVWLYLRDRPQIGRVLRAWKTAGWIGLTSMAGSFSWFTAFTLQNAAYVKAVGQIELIFGIIGTVLFFREKISSREWVGMLLLATSIMALMLTL</sequence>
<keyword evidence="1" id="KW-1133">Transmembrane helix</keyword>
<dbReference type="InterPro" id="IPR037185">
    <property type="entry name" value="EmrE-like"/>
</dbReference>
<feature type="transmembrane region" description="Helical" evidence="1">
    <location>
        <begin position="76"/>
        <end position="98"/>
    </location>
</feature>
<evidence type="ECO:0000313" key="4">
    <source>
        <dbReference type="Proteomes" id="UP000183982"/>
    </source>
</evidence>
<keyword evidence="1" id="KW-0812">Transmembrane</keyword>
<proteinExistence type="predicted"/>
<dbReference type="GO" id="GO:0016020">
    <property type="term" value="C:membrane"/>
    <property type="evidence" value="ECO:0007669"/>
    <property type="project" value="InterPro"/>
</dbReference>
<feature type="transmembrane region" description="Helical" evidence="1">
    <location>
        <begin position="39"/>
        <end position="64"/>
    </location>
</feature>
<name>A0A1M6LL42_9RHOB</name>
<feature type="transmembrane region" description="Helical" evidence="1">
    <location>
        <begin position="110"/>
        <end position="132"/>
    </location>
</feature>
<feature type="transmembrane region" description="Helical" evidence="1">
    <location>
        <begin position="6"/>
        <end position="27"/>
    </location>
</feature>
<keyword evidence="4" id="KW-1185">Reference proteome</keyword>
<dbReference type="Proteomes" id="UP000183982">
    <property type="component" value="Unassembled WGS sequence"/>
</dbReference>
<dbReference type="Pfam" id="PF00892">
    <property type="entry name" value="EamA"/>
    <property type="match status" value="1"/>
</dbReference>
<feature type="domain" description="EamA" evidence="2">
    <location>
        <begin position="45"/>
        <end position="181"/>
    </location>
</feature>
<dbReference type="STRING" id="1470563.SAMN05444000_11230"/>
<evidence type="ECO:0000256" key="1">
    <source>
        <dbReference type="SAM" id="Phobius"/>
    </source>
</evidence>
<dbReference type="AlphaFoldDB" id="A0A1M6LL42"/>
<protein>
    <submittedName>
        <fullName evidence="3">EamA-like transporter family protein</fullName>
    </submittedName>
</protein>
<dbReference type="InterPro" id="IPR000620">
    <property type="entry name" value="EamA_dom"/>
</dbReference>
<accession>A0A1M6LL42</accession>
<organism evidence="3 4">
    <name type="scientific">Shimia gijangensis</name>
    <dbReference type="NCBI Taxonomy" id="1470563"/>
    <lineage>
        <taxon>Bacteria</taxon>
        <taxon>Pseudomonadati</taxon>
        <taxon>Pseudomonadota</taxon>
        <taxon>Alphaproteobacteria</taxon>
        <taxon>Rhodobacterales</taxon>
        <taxon>Roseobacteraceae</taxon>
    </lineage>
</organism>
<feature type="transmembrane region" description="Helical" evidence="1">
    <location>
        <begin position="168"/>
        <end position="184"/>
    </location>
</feature>
<evidence type="ECO:0000313" key="3">
    <source>
        <dbReference type="EMBL" id="SHJ71832.1"/>
    </source>
</evidence>